<reference evidence="1 2" key="1">
    <citation type="journal article" date="2019" name="Nat. Microbiol.">
        <title>Mediterranean grassland soil C-N compound turnover is dependent on rainfall and depth, and is mediated by genomically divergent microorganisms.</title>
        <authorList>
            <person name="Diamond S."/>
            <person name="Andeer P.F."/>
            <person name="Li Z."/>
            <person name="Crits-Christoph A."/>
            <person name="Burstein D."/>
            <person name="Anantharaman K."/>
            <person name="Lane K.R."/>
            <person name="Thomas B.C."/>
            <person name="Pan C."/>
            <person name="Northen T.R."/>
            <person name="Banfield J.F."/>
        </authorList>
    </citation>
    <scope>NUCLEOTIDE SEQUENCE [LARGE SCALE GENOMIC DNA]</scope>
    <source>
        <strain evidence="1">WS_8</strain>
    </source>
</reference>
<name>A0A538TUL5_UNCEI</name>
<evidence type="ECO:0000313" key="1">
    <source>
        <dbReference type="EMBL" id="TMQ67322.1"/>
    </source>
</evidence>
<dbReference type="AlphaFoldDB" id="A0A538TUL5"/>
<dbReference type="EMBL" id="VBOY01000042">
    <property type="protein sequence ID" value="TMQ67322.1"/>
    <property type="molecule type" value="Genomic_DNA"/>
</dbReference>
<sequence>MSIAILALATLARTPRGELRSPYATRLSKVVVADAHACSQSKCGYRHGQAICIRTFMLVDCFINSPASCSSASCVGN</sequence>
<organism evidence="1 2">
    <name type="scientific">Eiseniibacteriota bacterium</name>
    <dbReference type="NCBI Taxonomy" id="2212470"/>
    <lineage>
        <taxon>Bacteria</taxon>
        <taxon>Candidatus Eiseniibacteriota</taxon>
    </lineage>
</organism>
<evidence type="ECO:0000313" key="2">
    <source>
        <dbReference type="Proteomes" id="UP000316609"/>
    </source>
</evidence>
<accession>A0A538TUL5</accession>
<proteinExistence type="predicted"/>
<comment type="caution">
    <text evidence="1">The sequence shown here is derived from an EMBL/GenBank/DDBJ whole genome shotgun (WGS) entry which is preliminary data.</text>
</comment>
<dbReference type="Proteomes" id="UP000316609">
    <property type="component" value="Unassembled WGS sequence"/>
</dbReference>
<protein>
    <submittedName>
        <fullName evidence="1">Uncharacterized protein</fullName>
    </submittedName>
</protein>
<gene>
    <name evidence="1" type="ORF">E6K78_05135</name>
</gene>